<dbReference type="Gene3D" id="1.20.120.1750">
    <property type="match status" value="1"/>
</dbReference>
<dbReference type="InterPro" id="IPR044066">
    <property type="entry name" value="TRIAD_supradom"/>
</dbReference>
<dbReference type="InterPro" id="IPR013083">
    <property type="entry name" value="Znf_RING/FYVE/PHD"/>
</dbReference>
<keyword evidence="8" id="KW-0677">Repeat</keyword>
<dbReference type="InterPro" id="IPR002867">
    <property type="entry name" value="IBR_dom"/>
</dbReference>
<keyword evidence="11" id="KW-0862">Zinc</keyword>
<dbReference type="EMBL" id="JAMFTS010000001">
    <property type="protein sequence ID" value="KAJ4811552.1"/>
    <property type="molecule type" value="Genomic_DNA"/>
</dbReference>
<dbReference type="InterPro" id="IPR016135">
    <property type="entry name" value="UBQ-conjugating_enzyme/RWD"/>
</dbReference>
<evidence type="ECO:0000256" key="1">
    <source>
        <dbReference type="ARBA" id="ARBA00001798"/>
    </source>
</evidence>
<dbReference type="Gene3D" id="3.10.110.10">
    <property type="entry name" value="Ubiquitin Conjugating Enzyme"/>
    <property type="match status" value="1"/>
</dbReference>
<evidence type="ECO:0000256" key="5">
    <source>
        <dbReference type="ARBA" id="ARBA00012251"/>
    </source>
</evidence>
<dbReference type="GO" id="GO:0008270">
    <property type="term" value="F:zinc ion binding"/>
    <property type="evidence" value="ECO:0007669"/>
    <property type="project" value="UniProtKB-KW"/>
</dbReference>
<dbReference type="FunFam" id="3.30.40.10:FF:000358">
    <property type="entry name" value="RBR-type E3 ubiquitin transferase"/>
    <property type="match status" value="1"/>
</dbReference>
<dbReference type="Pfam" id="PF26200">
    <property type="entry name" value="Rcat_RNF216"/>
    <property type="match status" value="1"/>
</dbReference>
<evidence type="ECO:0000259" key="13">
    <source>
        <dbReference type="PROSITE" id="PS50089"/>
    </source>
</evidence>
<dbReference type="GO" id="GO:0061630">
    <property type="term" value="F:ubiquitin protein ligase activity"/>
    <property type="evidence" value="ECO:0007669"/>
    <property type="project" value="UniProtKB-EC"/>
</dbReference>
<evidence type="ECO:0000256" key="11">
    <source>
        <dbReference type="ARBA" id="ARBA00022833"/>
    </source>
</evidence>
<comment type="function">
    <text evidence="3">Might act as an E3 ubiquitin-protein ligase, or as part of E3 complex, which accepts ubiquitin from specific E2 ubiquitin-conjugating enzymes and then transfers it to substrates.</text>
</comment>
<dbReference type="InterPro" id="IPR018957">
    <property type="entry name" value="Znf_C3HC4_RING-type"/>
</dbReference>
<dbReference type="InterPro" id="IPR031127">
    <property type="entry name" value="E3_UB_ligase_RBR"/>
</dbReference>
<reference evidence="16" key="1">
    <citation type="submission" date="2022-08" db="EMBL/GenBank/DDBJ databases">
        <authorList>
            <person name="Marques A."/>
        </authorList>
    </citation>
    <scope>NUCLEOTIDE SEQUENCE</scope>
    <source>
        <strain evidence="16">RhyPub2mFocal</strain>
        <tissue evidence="16">Leaves</tissue>
    </source>
</reference>
<evidence type="ECO:0000256" key="9">
    <source>
        <dbReference type="ARBA" id="ARBA00022771"/>
    </source>
</evidence>
<comment type="cofactor">
    <cofactor evidence="2">
        <name>Zn(2+)</name>
        <dbReference type="ChEBI" id="CHEBI:29105"/>
    </cofactor>
</comment>
<dbReference type="SMART" id="SM00591">
    <property type="entry name" value="RWD"/>
    <property type="match status" value="1"/>
</dbReference>
<sequence length="568" mass="64803">MLTQNPTVLEKKELGERSGVGWEEVVSRLLAKVRTGDECEISEETMEDNDRRQDDEVLALEAIYQDNLVVLNNSGGLTSFQIVVQFEAPDSLSVSANFDPITDILTPGTKEDDDASDEGFLYSFKVQYLPPIILTCILPKSYPSHHIPCFTISASWLNKLQVSSLSKALHSIWRQQIGEEVIFQWTEWLHNSSLAHLGYDGGVVLAAPDDEMFCTGVDRVMLRNDALEKIIHIMMSYNEERCHNAFLNNAHQCLICYNEFSGLEFIKLPCQHFFCSKCMETYAQMLVKEGSVTKLSCPSSKCEGHISPMLLKRLLDDQDYERWESLLLQRTLDTMSDVVYCPRCQTACLEDSNTKDAQCSECLFSFCTLCKERRHLGEQCMDIEAKLRALQERSQSSHGKTKEQIRMELELINEAKSMKEVQRVSKPCPNCKIMISHTGGCNKMVCSNCGQFFCYRCNKSIKGYGHFRDGGCQIFPNQAYETTVATGWEVRMNDRQMIAQIQAERSQAHKHPCPNCLQLNIKVNNNNHIFCWSCQLHFCGLCRKMVKRSSEHFKPTGLLRAVLYQDHC</sequence>
<dbReference type="PANTHER" id="PTHR11685">
    <property type="entry name" value="RBR FAMILY RING FINGER AND IBR DOMAIN-CONTAINING"/>
    <property type="match status" value="1"/>
</dbReference>
<evidence type="ECO:0000256" key="2">
    <source>
        <dbReference type="ARBA" id="ARBA00001947"/>
    </source>
</evidence>
<evidence type="ECO:0000256" key="8">
    <source>
        <dbReference type="ARBA" id="ARBA00022737"/>
    </source>
</evidence>
<dbReference type="Pfam" id="PF00097">
    <property type="entry name" value="zf-C3HC4"/>
    <property type="match status" value="1"/>
</dbReference>
<comment type="catalytic activity">
    <reaction evidence="1">
        <text>[E2 ubiquitin-conjugating enzyme]-S-ubiquitinyl-L-cysteine + [acceptor protein]-L-lysine = [E2 ubiquitin-conjugating enzyme]-L-cysteine + [acceptor protein]-N(6)-ubiquitinyl-L-lysine.</text>
        <dbReference type="EC" id="2.3.2.31"/>
    </reaction>
</comment>
<dbReference type="PROSITE" id="PS00518">
    <property type="entry name" value="ZF_RING_1"/>
    <property type="match status" value="1"/>
</dbReference>
<dbReference type="SUPFAM" id="SSF54495">
    <property type="entry name" value="UBC-like"/>
    <property type="match status" value="1"/>
</dbReference>
<dbReference type="CDD" id="cd23820">
    <property type="entry name" value="RWD_RNF14"/>
    <property type="match status" value="1"/>
</dbReference>
<feature type="domain" description="RING-type" evidence="15">
    <location>
        <begin position="249"/>
        <end position="481"/>
    </location>
</feature>
<dbReference type="PROSITE" id="PS51873">
    <property type="entry name" value="TRIAD"/>
    <property type="match status" value="1"/>
</dbReference>
<evidence type="ECO:0000313" key="16">
    <source>
        <dbReference type="EMBL" id="KAJ4811552.1"/>
    </source>
</evidence>
<dbReference type="EC" id="2.3.2.31" evidence="5"/>
<dbReference type="Pfam" id="PF05773">
    <property type="entry name" value="RWD"/>
    <property type="match status" value="1"/>
</dbReference>
<feature type="domain" description="RING-type" evidence="13">
    <location>
        <begin position="253"/>
        <end position="301"/>
    </location>
</feature>
<dbReference type="InterPro" id="IPR001841">
    <property type="entry name" value="Znf_RING"/>
</dbReference>
<proteinExistence type="inferred from homology"/>
<evidence type="ECO:0000259" key="15">
    <source>
        <dbReference type="PROSITE" id="PS51873"/>
    </source>
</evidence>
<dbReference type="GO" id="GO:0016567">
    <property type="term" value="P:protein ubiquitination"/>
    <property type="evidence" value="ECO:0007669"/>
    <property type="project" value="InterPro"/>
</dbReference>
<evidence type="ECO:0000256" key="4">
    <source>
        <dbReference type="ARBA" id="ARBA00005884"/>
    </source>
</evidence>
<gene>
    <name evidence="16" type="ORF">LUZ62_024118</name>
</gene>
<evidence type="ECO:0000256" key="3">
    <source>
        <dbReference type="ARBA" id="ARBA00003976"/>
    </source>
</evidence>
<dbReference type="InterPro" id="IPR006575">
    <property type="entry name" value="RWD_dom"/>
</dbReference>
<dbReference type="InterPro" id="IPR017907">
    <property type="entry name" value="Znf_RING_CS"/>
</dbReference>
<evidence type="ECO:0000313" key="17">
    <source>
        <dbReference type="Proteomes" id="UP001140206"/>
    </source>
</evidence>
<dbReference type="SMART" id="SM00184">
    <property type="entry name" value="RING"/>
    <property type="match status" value="3"/>
</dbReference>
<evidence type="ECO:0000256" key="10">
    <source>
        <dbReference type="ARBA" id="ARBA00022786"/>
    </source>
</evidence>
<name>A0AAV8H240_9POAL</name>
<evidence type="ECO:0000259" key="14">
    <source>
        <dbReference type="PROSITE" id="PS50908"/>
    </source>
</evidence>
<protein>
    <recommendedName>
        <fullName evidence="5">RBR-type E3 ubiquitin transferase</fullName>
        <ecNumber evidence="5">2.3.2.31</ecNumber>
    </recommendedName>
</protein>
<evidence type="ECO:0000256" key="7">
    <source>
        <dbReference type="ARBA" id="ARBA00022723"/>
    </source>
</evidence>
<dbReference type="SMART" id="SM00647">
    <property type="entry name" value="IBR"/>
    <property type="match status" value="2"/>
</dbReference>
<dbReference type="Proteomes" id="UP001140206">
    <property type="component" value="Chromosome 1"/>
</dbReference>
<accession>A0AAV8H240</accession>
<comment type="similarity">
    <text evidence="4">Belongs to the RBR family. Ariadne subfamily.</text>
</comment>
<dbReference type="Gene3D" id="3.30.40.10">
    <property type="entry name" value="Zinc/RING finger domain, C3HC4 (zinc finger)"/>
    <property type="match status" value="1"/>
</dbReference>
<organism evidence="16 17">
    <name type="scientific">Rhynchospora pubera</name>
    <dbReference type="NCBI Taxonomy" id="906938"/>
    <lineage>
        <taxon>Eukaryota</taxon>
        <taxon>Viridiplantae</taxon>
        <taxon>Streptophyta</taxon>
        <taxon>Embryophyta</taxon>
        <taxon>Tracheophyta</taxon>
        <taxon>Spermatophyta</taxon>
        <taxon>Magnoliopsida</taxon>
        <taxon>Liliopsida</taxon>
        <taxon>Poales</taxon>
        <taxon>Cyperaceae</taxon>
        <taxon>Cyperoideae</taxon>
        <taxon>Rhynchosporeae</taxon>
        <taxon>Rhynchospora</taxon>
    </lineage>
</organism>
<dbReference type="Pfam" id="PF01485">
    <property type="entry name" value="IBR"/>
    <property type="match status" value="1"/>
</dbReference>
<keyword evidence="17" id="KW-1185">Reference proteome</keyword>
<dbReference type="SUPFAM" id="SSF57850">
    <property type="entry name" value="RING/U-box"/>
    <property type="match status" value="4"/>
</dbReference>
<keyword evidence="9 12" id="KW-0863">Zinc-finger</keyword>
<keyword evidence="6" id="KW-0808">Transferase</keyword>
<feature type="domain" description="RWD" evidence="14">
    <location>
        <begin position="55"/>
        <end position="196"/>
    </location>
</feature>
<comment type="caution">
    <text evidence="16">The sequence shown here is derived from an EMBL/GenBank/DDBJ whole genome shotgun (WGS) entry which is preliminary data.</text>
</comment>
<keyword evidence="7" id="KW-0479">Metal-binding</keyword>
<evidence type="ECO:0000256" key="6">
    <source>
        <dbReference type="ARBA" id="ARBA00022679"/>
    </source>
</evidence>
<evidence type="ECO:0000256" key="12">
    <source>
        <dbReference type="PROSITE-ProRule" id="PRU00175"/>
    </source>
</evidence>
<dbReference type="PROSITE" id="PS50089">
    <property type="entry name" value="ZF_RING_2"/>
    <property type="match status" value="1"/>
</dbReference>
<dbReference type="PROSITE" id="PS50908">
    <property type="entry name" value="RWD"/>
    <property type="match status" value="1"/>
</dbReference>
<keyword evidence="10" id="KW-0833">Ubl conjugation pathway</keyword>
<dbReference type="CDD" id="cd20341">
    <property type="entry name" value="BRcat_RBR_RNF14"/>
    <property type="match status" value="1"/>
</dbReference>
<dbReference type="AlphaFoldDB" id="A0AAV8H240"/>